<keyword evidence="6 16" id="KW-0479">Metal-binding</keyword>
<evidence type="ECO:0000256" key="1">
    <source>
        <dbReference type="ARBA" id="ARBA00004123"/>
    </source>
</evidence>
<dbReference type="GO" id="GO:0036002">
    <property type="term" value="F:pre-mRNA binding"/>
    <property type="evidence" value="ECO:0007669"/>
    <property type="project" value="EnsemblFungi"/>
</dbReference>
<dbReference type="GO" id="GO:0000974">
    <property type="term" value="C:Prp19 complex"/>
    <property type="evidence" value="ECO:0007669"/>
    <property type="project" value="EnsemblFungi"/>
</dbReference>
<name>J7S215_HUIN7</name>
<comment type="function">
    <text evidence="14">Involved in the first step of pre-mRNA splicing. Required for cell growth and cell cycle control. Plays a role in the levels of the U1, U4, U5 and U6 snRNAs and the maintenance of the U4/U6 snRNA complex. May provide the link between the 'nineteen complex' NTC spliceosome protein complex and the spliceosome through the U6 snRNA. Associates predominantly with U6 snRNAs in assembled active spliceosomes. Binds directly to the internal stem-loop (ISL) domain of the U6 snRNA and to the pre-mRNA intron near the 5' splice site during the activation and catalytic phases of the spliceosome cycle.</text>
</comment>
<comment type="subcellular location">
    <subcellularLocation>
        <location evidence="1">Nucleus</location>
    </subcellularLocation>
</comment>
<keyword evidence="13" id="KW-0131">Cell cycle</keyword>
<evidence type="ECO:0000256" key="2">
    <source>
        <dbReference type="ARBA" id="ARBA00008024"/>
    </source>
</evidence>
<dbReference type="Proteomes" id="UP000006310">
    <property type="component" value="Chromosome 1"/>
</dbReference>
<dbReference type="PROSITE" id="PS50102">
    <property type="entry name" value="RRM"/>
    <property type="match status" value="1"/>
</dbReference>
<dbReference type="HOGENOM" id="CLU_043308_0_1_1"/>
<evidence type="ECO:0000256" key="6">
    <source>
        <dbReference type="ARBA" id="ARBA00022723"/>
    </source>
</evidence>
<dbReference type="GO" id="GO:0045787">
    <property type="term" value="P:positive regulation of cell cycle"/>
    <property type="evidence" value="ECO:0007669"/>
    <property type="project" value="EnsemblFungi"/>
</dbReference>
<dbReference type="GO" id="GO:0045292">
    <property type="term" value="P:mRNA cis splicing, via spliceosome"/>
    <property type="evidence" value="ECO:0007669"/>
    <property type="project" value="EnsemblFungi"/>
</dbReference>
<dbReference type="GO" id="GO:0017070">
    <property type="term" value="F:U6 snRNA binding"/>
    <property type="evidence" value="ECO:0007669"/>
    <property type="project" value="EnsemblFungi"/>
</dbReference>
<evidence type="ECO:0000259" key="18">
    <source>
        <dbReference type="PROSITE" id="PS50102"/>
    </source>
</evidence>
<dbReference type="InterPro" id="IPR000504">
    <property type="entry name" value="RRM_dom"/>
</dbReference>
<dbReference type="Pfam" id="PF00076">
    <property type="entry name" value="RRM_1"/>
    <property type="match status" value="1"/>
</dbReference>
<dbReference type="Gene3D" id="3.30.70.330">
    <property type="match status" value="1"/>
</dbReference>
<evidence type="ECO:0000256" key="9">
    <source>
        <dbReference type="ARBA" id="ARBA00022833"/>
    </source>
</evidence>
<proteinExistence type="inferred from homology"/>
<evidence type="ECO:0000256" key="8">
    <source>
        <dbReference type="ARBA" id="ARBA00022771"/>
    </source>
</evidence>
<evidence type="ECO:0000256" key="15">
    <source>
        <dbReference type="PROSITE-ProRule" id="PRU00176"/>
    </source>
</evidence>
<dbReference type="PANTHER" id="PTHR14089:SF2">
    <property type="entry name" value="PRE-MRNA-SPLICING FACTOR CWC2"/>
    <property type="match status" value="1"/>
</dbReference>
<dbReference type="OrthoDB" id="10251848at2759"/>
<keyword evidence="5" id="KW-0507">mRNA processing</keyword>
<evidence type="ECO:0000313" key="21">
    <source>
        <dbReference type="Proteomes" id="UP000006310"/>
    </source>
</evidence>
<reference evidence="20 21" key="1">
    <citation type="journal article" date="2011" name="Proc. Natl. Acad. Sci. U.S.A.">
        <title>Evolutionary erosion of yeast sex chromosomes by mating-type switching accidents.</title>
        <authorList>
            <person name="Gordon J.L."/>
            <person name="Armisen D."/>
            <person name="Proux-Wera E."/>
            <person name="Oheigeartaigh S.S."/>
            <person name="Byrne K.P."/>
            <person name="Wolfe K.H."/>
        </authorList>
    </citation>
    <scope>NUCLEOTIDE SEQUENCE [LARGE SCALE GENOMIC DNA]</scope>
    <source>
        <strain evidence="21">ATCC MYA-139 / BCRC 22969 / CBS 8797 / CCRC 22969 / KCTC 17520 / NBRC 10181 / NCYC 3082</strain>
    </source>
</reference>
<evidence type="ECO:0000256" key="3">
    <source>
        <dbReference type="ARBA" id="ARBA00011524"/>
    </source>
</evidence>
<evidence type="ECO:0000256" key="7">
    <source>
        <dbReference type="ARBA" id="ARBA00022728"/>
    </source>
</evidence>
<sequence>MAVYQWRDRRARRQVKEEELPSGLPPQSGVTFNVWYNKWSHGDSSRGSQRFVSPFRLDPARDSGRTRSSGDVDAQFCLFFARGCCVLGPQCTYLHHIPEDGAEGPRMPVRDCFGREKFSQYRDDMGGVGSFNNANRTLYIGGIAGALNDKPLKPLQIESRLRYLFNKLGALDRIRYVEAKNCAFVTFKSTANAEFAKEAMTNQTLLVPTDKEYPQRLEGSGLLVKWSHEDPDPEARARAQKQTHSNSLQLMNRILQDHAQGNDTTATKVRPRDADADGDTATHKRQKLVEYSSSSDDSDGA</sequence>
<dbReference type="InterPro" id="IPR039171">
    <property type="entry name" value="Cwc2/Slt11"/>
</dbReference>
<dbReference type="OMA" id="WYNKWSQ"/>
<evidence type="ECO:0000256" key="16">
    <source>
        <dbReference type="PROSITE-ProRule" id="PRU00723"/>
    </source>
</evidence>
<dbReference type="InterPro" id="IPR035979">
    <property type="entry name" value="RBD_domain_sf"/>
</dbReference>
<dbReference type="InterPro" id="IPR000571">
    <property type="entry name" value="Znf_CCCH"/>
</dbReference>
<feature type="domain" description="RRM" evidence="18">
    <location>
        <begin position="136"/>
        <end position="229"/>
    </location>
</feature>
<accession>J7S215</accession>
<dbReference type="GO" id="GO:0071007">
    <property type="term" value="C:U2-type catalytic step 2 spliceosome"/>
    <property type="evidence" value="ECO:0007669"/>
    <property type="project" value="EnsemblFungi"/>
</dbReference>
<dbReference type="GO" id="GO:0071006">
    <property type="term" value="C:U2-type catalytic step 1 spliceosome"/>
    <property type="evidence" value="ECO:0007669"/>
    <property type="project" value="EnsemblFungi"/>
</dbReference>
<evidence type="ECO:0000256" key="13">
    <source>
        <dbReference type="ARBA" id="ARBA00023306"/>
    </source>
</evidence>
<dbReference type="InterPro" id="IPR032297">
    <property type="entry name" value="Torus"/>
</dbReference>
<keyword evidence="11" id="KW-0508">mRNA splicing</keyword>
<dbReference type="InterPro" id="IPR036855">
    <property type="entry name" value="Znf_CCCH_sf"/>
</dbReference>
<comment type="subunit">
    <text evidence="3">Associated with the spliceosome.</text>
</comment>
<organism evidence="20 21">
    <name type="scientific">Huiozyma naganishii (strain ATCC MYA-139 / BCRC 22969 / CBS 8797 / KCTC 17520 / NBRC 10181 / NCYC 3082 / Yp74L-3)</name>
    <name type="common">Yeast</name>
    <name type="synonym">Kazachstania naganishii</name>
    <dbReference type="NCBI Taxonomy" id="1071383"/>
    <lineage>
        <taxon>Eukaryota</taxon>
        <taxon>Fungi</taxon>
        <taxon>Dikarya</taxon>
        <taxon>Ascomycota</taxon>
        <taxon>Saccharomycotina</taxon>
        <taxon>Saccharomycetes</taxon>
        <taxon>Saccharomycetales</taxon>
        <taxon>Saccharomycetaceae</taxon>
        <taxon>Huiozyma</taxon>
    </lineage>
</organism>
<keyword evidence="8 16" id="KW-0863">Zinc-finger</keyword>
<gene>
    <name evidence="20" type="primary">KNAG0A02400</name>
    <name evidence="20" type="ordered locus">KNAG_0A02400</name>
</gene>
<dbReference type="EMBL" id="HE978314">
    <property type="protein sequence ID" value="CCK67929.1"/>
    <property type="molecule type" value="Genomic_DNA"/>
</dbReference>
<dbReference type="InterPro" id="IPR012677">
    <property type="entry name" value="Nucleotide-bd_a/b_plait_sf"/>
</dbReference>
<evidence type="ECO:0000259" key="19">
    <source>
        <dbReference type="PROSITE" id="PS50103"/>
    </source>
</evidence>
<dbReference type="STRING" id="1071383.J7S215"/>
<dbReference type="PANTHER" id="PTHR14089">
    <property type="entry name" value="PRE-MRNA-SPLICING FACTOR RBM22"/>
    <property type="match status" value="1"/>
</dbReference>
<evidence type="ECO:0000256" key="5">
    <source>
        <dbReference type="ARBA" id="ARBA00022664"/>
    </source>
</evidence>
<evidence type="ECO:0000256" key="12">
    <source>
        <dbReference type="ARBA" id="ARBA00023242"/>
    </source>
</evidence>
<dbReference type="GO" id="GO:0033120">
    <property type="term" value="P:positive regulation of RNA splicing"/>
    <property type="evidence" value="ECO:0007669"/>
    <property type="project" value="EnsemblFungi"/>
</dbReference>
<keyword evidence="12" id="KW-0539">Nucleus</keyword>
<evidence type="ECO:0000256" key="11">
    <source>
        <dbReference type="ARBA" id="ARBA00023187"/>
    </source>
</evidence>
<dbReference type="GeneID" id="34523564"/>
<dbReference type="SUPFAM" id="SSF54928">
    <property type="entry name" value="RNA-binding domain, RBD"/>
    <property type="match status" value="1"/>
</dbReference>
<dbReference type="KEGG" id="kng:KNAG_0A02400"/>
<keyword evidence="9 16" id="KW-0862">Zinc</keyword>
<evidence type="ECO:0000256" key="4">
    <source>
        <dbReference type="ARBA" id="ARBA00017295"/>
    </source>
</evidence>
<keyword evidence="7" id="KW-0747">Spliceosome</keyword>
<evidence type="ECO:0000256" key="14">
    <source>
        <dbReference type="ARBA" id="ARBA00025224"/>
    </source>
</evidence>
<feature type="domain" description="C3H1-type" evidence="19">
    <location>
        <begin position="71"/>
        <end position="98"/>
    </location>
</feature>
<dbReference type="GO" id="GO:0000387">
    <property type="term" value="P:spliceosomal snRNP assembly"/>
    <property type="evidence" value="ECO:0007669"/>
    <property type="project" value="EnsemblFungi"/>
</dbReference>
<evidence type="ECO:0000313" key="20">
    <source>
        <dbReference type="EMBL" id="CCK67929.1"/>
    </source>
</evidence>
<dbReference type="GO" id="GO:0008270">
    <property type="term" value="F:zinc ion binding"/>
    <property type="evidence" value="ECO:0007669"/>
    <property type="project" value="UniProtKB-KW"/>
</dbReference>
<keyword evidence="21" id="KW-1185">Reference proteome</keyword>
<evidence type="ECO:0000256" key="17">
    <source>
        <dbReference type="SAM" id="MobiDB-lite"/>
    </source>
</evidence>
<feature type="zinc finger region" description="C3H1-type" evidence="16">
    <location>
        <begin position="71"/>
        <end position="98"/>
    </location>
</feature>
<dbReference type="SUPFAM" id="SSF90229">
    <property type="entry name" value="CCCH zinc finger"/>
    <property type="match status" value="1"/>
</dbReference>
<feature type="region of interest" description="Disordered" evidence="17">
    <location>
        <begin position="257"/>
        <end position="301"/>
    </location>
</feature>
<dbReference type="PROSITE" id="PS50103">
    <property type="entry name" value="ZF_C3H1"/>
    <property type="match status" value="1"/>
</dbReference>
<reference evidence="21" key="2">
    <citation type="submission" date="2012-08" db="EMBL/GenBank/DDBJ databases">
        <title>Genome sequence of Kazachstania naganishii.</title>
        <authorList>
            <person name="Gordon J.L."/>
            <person name="Armisen D."/>
            <person name="Proux-Wera E."/>
            <person name="OhEigeartaigh S.S."/>
            <person name="Byrne K.P."/>
            <person name="Wolfe K.H."/>
        </authorList>
    </citation>
    <scope>NUCLEOTIDE SEQUENCE [LARGE SCALE GENOMIC DNA]</scope>
    <source>
        <strain evidence="21">ATCC MYA-139 / BCRC 22969 / CBS 8797 / CCRC 22969 / KCTC 17520 / NBRC 10181 / NCYC 3082</strain>
    </source>
</reference>
<dbReference type="eggNOG" id="KOG0118">
    <property type="taxonomic scope" value="Eukaryota"/>
</dbReference>
<dbReference type="RefSeq" id="XP_022462175.1">
    <property type="nucleotide sequence ID" value="XM_022606652.1"/>
</dbReference>
<dbReference type="Pfam" id="PF16131">
    <property type="entry name" value="Torus"/>
    <property type="match status" value="1"/>
</dbReference>
<protein>
    <recommendedName>
        <fullName evidence="4">Pre-mRNA-splicing factor CWC2</fullName>
    </recommendedName>
</protein>
<evidence type="ECO:0000256" key="10">
    <source>
        <dbReference type="ARBA" id="ARBA00022884"/>
    </source>
</evidence>
<keyword evidence="10 15" id="KW-0694">RNA-binding</keyword>
<comment type="similarity">
    <text evidence="2">Belongs to the RRM CWC2 family.</text>
</comment>
<dbReference type="AlphaFoldDB" id="J7S215"/>